<accession>A0A9P1ILC4</accession>
<name>A0A9P1ILC4_9PELO</name>
<dbReference type="OrthoDB" id="5816458at2759"/>
<evidence type="ECO:0000313" key="7">
    <source>
        <dbReference type="EMBL" id="CAI5447003.1"/>
    </source>
</evidence>
<keyword evidence="4 6" id="KW-1133">Transmembrane helix</keyword>
<feature type="transmembrane region" description="Helical" evidence="6">
    <location>
        <begin position="69"/>
        <end position="90"/>
    </location>
</feature>
<dbReference type="Proteomes" id="UP001152747">
    <property type="component" value="Unassembled WGS sequence"/>
</dbReference>
<dbReference type="InterPro" id="IPR052854">
    <property type="entry name" value="Serpentine_rcpt_epsilon"/>
</dbReference>
<evidence type="ECO:0000256" key="6">
    <source>
        <dbReference type="SAM" id="Phobius"/>
    </source>
</evidence>
<organism evidence="7 8">
    <name type="scientific">Caenorhabditis angaria</name>
    <dbReference type="NCBI Taxonomy" id="860376"/>
    <lineage>
        <taxon>Eukaryota</taxon>
        <taxon>Metazoa</taxon>
        <taxon>Ecdysozoa</taxon>
        <taxon>Nematoda</taxon>
        <taxon>Chromadorea</taxon>
        <taxon>Rhabditida</taxon>
        <taxon>Rhabditina</taxon>
        <taxon>Rhabditomorpha</taxon>
        <taxon>Rhabditoidea</taxon>
        <taxon>Rhabditidae</taxon>
        <taxon>Peloderinae</taxon>
        <taxon>Caenorhabditis</taxon>
    </lineage>
</organism>
<evidence type="ECO:0000256" key="1">
    <source>
        <dbReference type="ARBA" id="ARBA00004141"/>
    </source>
</evidence>
<sequence length="351" mass="40255">MHEFFEHREMLLAFNLTASIEDGSISAFNAVFVLIIFVCLVSIFYYLLNICIDIRVSNLDTNMSKLHHTIYITCPIGCLTLIAQKTLLMLQNPAGFDPANQIFQILFILRFACVFPGQLCLSVFVIERSCATWFLADYETKSRSWIAFSIGSAIIFASLFMAWTLALTSDPIFHVAAIFALNIASCCGNLATFCVNKKAYEKCQRGSYSLAERFQISENIQFYFFFNRFAISIAFFALLCPILMFLHGRNFSQFSKNVIISLFELAVSCYTILTPYIVYKYNATWQAEFQKVLQKVIFFKKRVEVTNFSQELSKNSMGKSLRDTFGKEMNIGIGQQSETYFRQLTNTWDHV</sequence>
<feature type="transmembrane region" description="Helical" evidence="6">
    <location>
        <begin position="172"/>
        <end position="195"/>
    </location>
</feature>
<gene>
    <name evidence="7" type="ORF">CAMP_LOCUS9640</name>
</gene>
<dbReference type="Pfam" id="PF03125">
    <property type="entry name" value="Sre"/>
    <property type="match status" value="1"/>
</dbReference>
<feature type="transmembrane region" description="Helical" evidence="6">
    <location>
        <begin position="222"/>
        <end position="246"/>
    </location>
</feature>
<comment type="similarity">
    <text evidence="2">Belongs to the nematode receptor-like protein sre family.</text>
</comment>
<keyword evidence="5 6" id="KW-0472">Membrane</keyword>
<evidence type="ECO:0000256" key="5">
    <source>
        <dbReference type="ARBA" id="ARBA00023136"/>
    </source>
</evidence>
<evidence type="ECO:0000256" key="3">
    <source>
        <dbReference type="ARBA" id="ARBA00022692"/>
    </source>
</evidence>
<comment type="subcellular location">
    <subcellularLocation>
        <location evidence="1">Membrane</location>
        <topology evidence="1">Multi-pass membrane protein</topology>
    </subcellularLocation>
</comment>
<comment type="caution">
    <text evidence="7">The sequence shown here is derived from an EMBL/GenBank/DDBJ whole genome shotgun (WGS) entry which is preliminary data.</text>
</comment>
<evidence type="ECO:0000313" key="8">
    <source>
        <dbReference type="Proteomes" id="UP001152747"/>
    </source>
</evidence>
<keyword evidence="8" id="KW-1185">Reference proteome</keyword>
<feature type="transmembrane region" description="Helical" evidence="6">
    <location>
        <begin position="145"/>
        <end position="166"/>
    </location>
</feature>
<dbReference type="GO" id="GO:0007606">
    <property type="term" value="P:sensory perception of chemical stimulus"/>
    <property type="evidence" value="ECO:0007669"/>
    <property type="project" value="InterPro"/>
</dbReference>
<evidence type="ECO:0000256" key="2">
    <source>
        <dbReference type="ARBA" id="ARBA00006803"/>
    </source>
</evidence>
<feature type="transmembrane region" description="Helical" evidence="6">
    <location>
        <begin position="102"/>
        <end position="125"/>
    </location>
</feature>
<keyword evidence="3 6" id="KW-0812">Transmembrane</keyword>
<protein>
    <submittedName>
        <fullName evidence="7">Uncharacterized protein</fullName>
    </submittedName>
</protein>
<dbReference type="EMBL" id="CANHGI010000004">
    <property type="protein sequence ID" value="CAI5447003.1"/>
    <property type="molecule type" value="Genomic_DNA"/>
</dbReference>
<dbReference type="GO" id="GO:0016020">
    <property type="term" value="C:membrane"/>
    <property type="evidence" value="ECO:0007669"/>
    <property type="project" value="UniProtKB-SubCell"/>
</dbReference>
<dbReference type="AlphaFoldDB" id="A0A9P1ILC4"/>
<reference evidence="7" key="1">
    <citation type="submission" date="2022-11" db="EMBL/GenBank/DDBJ databases">
        <authorList>
            <person name="Kikuchi T."/>
        </authorList>
    </citation>
    <scope>NUCLEOTIDE SEQUENCE</scope>
    <source>
        <strain evidence="7">PS1010</strain>
    </source>
</reference>
<dbReference type="InterPro" id="IPR004151">
    <property type="entry name" value="7TM_GPCR_serpentine_rcpt_Sre"/>
</dbReference>
<feature type="transmembrane region" description="Helical" evidence="6">
    <location>
        <begin position="258"/>
        <end position="279"/>
    </location>
</feature>
<feature type="transmembrane region" description="Helical" evidence="6">
    <location>
        <begin position="25"/>
        <end position="48"/>
    </location>
</feature>
<proteinExistence type="inferred from homology"/>
<dbReference type="PANTHER" id="PTHR47518:SF6">
    <property type="entry name" value="SERPENTINE RECEPTOR, CLASS E (EPSILON)"/>
    <property type="match status" value="1"/>
</dbReference>
<dbReference type="PANTHER" id="PTHR47518">
    <property type="entry name" value="SERPENTINE RECEPTOR CLASS EPSILON-13-RELATED"/>
    <property type="match status" value="1"/>
</dbReference>
<evidence type="ECO:0000256" key="4">
    <source>
        <dbReference type="ARBA" id="ARBA00022989"/>
    </source>
</evidence>